<feature type="transmembrane region" description="Helical" evidence="1">
    <location>
        <begin position="69"/>
        <end position="99"/>
    </location>
</feature>
<feature type="transmembrane region" description="Helical" evidence="1">
    <location>
        <begin position="340"/>
        <end position="360"/>
    </location>
</feature>
<organism evidence="2 3">
    <name type="scientific">Candidatus Woesebacteria bacterium GW2011_GWB1_33_22</name>
    <dbReference type="NCBI Taxonomy" id="1618566"/>
    <lineage>
        <taxon>Bacteria</taxon>
        <taxon>Candidatus Woeseibacteriota</taxon>
    </lineage>
</organism>
<gene>
    <name evidence="2" type="ORF">UR35_C0011G0059</name>
</gene>
<feature type="transmembrane region" description="Helical" evidence="1">
    <location>
        <begin position="290"/>
        <end position="308"/>
    </location>
</feature>
<dbReference type="Proteomes" id="UP000034778">
    <property type="component" value="Unassembled WGS sequence"/>
</dbReference>
<comment type="caution">
    <text evidence="2">The sequence shown here is derived from an EMBL/GenBank/DDBJ whole genome shotgun (WGS) entry which is preliminary data.</text>
</comment>
<feature type="transmembrane region" description="Helical" evidence="1">
    <location>
        <begin position="314"/>
        <end position="333"/>
    </location>
</feature>
<feature type="transmembrane region" description="Helical" evidence="1">
    <location>
        <begin position="164"/>
        <end position="189"/>
    </location>
</feature>
<dbReference type="AlphaFoldDB" id="A0A0F9ZJ04"/>
<evidence type="ECO:0000313" key="3">
    <source>
        <dbReference type="Proteomes" id="UP000034778"/>
    </source>
</evidence>
<evidence type="ECO:0000256" key="1">
    <source>
        <dbReference type="SAM" id="Phobius"/>
    </source>
</evidence>
<reference evidence="2 3" key="1">
    <citation type="journal article" date="2015" name="Nature">
        <title>rRNA introns, odd ribosomes, and small enigmatic genomes across a large radiation of phyla.</title>
        <authorList>
            <person name="Brown C.T."/>
            <person name="Hug L.A."/>
            <person name="Thomas B.C."/>
            <person name="Sharon I."/>
            <person name="Castelle C.J."/>
            <person name="Singh A."/>
            <person name="Wilkins M.J."/>
            <person name="Williams K.H."/>
            <person name="Banfield J.F."/>
        </authorList>
    </citation>
    <scope>NUCLEOTIDE SEQUENCE [LARGE SCALE GENOMIC DNA]</scope>
</reference>
<feature type="transmembrane region" description="Helical" evidence="1">
    <location>
        <begin position="209"/>
        <end position="228"/>
    </location>
</feature>
<proteinExistence type="predicted"/>
<protein>
    <recommendedName>
        <fullName evidence="4">Glycosyltransferase RgtA/B/C/D-like domain-containing protein</fullName>
    </recommendedName>
</protein>
<dbReference type="STRING" id="1618566.UR35_C0011G0059"/>
<keyword evidence="1" id="KW-0472">Membrane</keyword>
<dbReference type="EMBL" id="LBOW01000011">
    <property type="protein sequence ID" value="KKP44173.1"/>
    <property type="molecule type" value="Genomic_DNA"/>
</dbReference>
<feature type="transmembrane region" description="Helical" evidence="1">
    <location>
        <begin position="266"/>
        <end position="283"/>
    </location>
</feature>
<name>A0A0F9ZJ04_9BACT</name>
<sequence length="496" mass="57373">MKSFWHKLISIIDTPLWLEIFFAVLLLLRIPSFFEPYYYGDEMIYLALGEGVRQGIPLYSGLHDNKPPLLYLTAAIAGNLFWFKVILAFWSLITVYGFWKLINHLYPKKESLHKISTIIFGLLTTLPLLEGNTVNAELFMIGPVIFAFWIILSKVNNFKNLTIAGSLFSIAALFKIPAAFDILGIVIFWLIYTRSTSSGQVFEFIKKSFYLFLGFIIPIGLTFFWYYFAGSFKEYLIAAYLQNFGYVSSWQRSGVKTSFLVKNGPLLIRAGIMFIGFLILWFSRKKLSKNFIFVSTWLLATLFAVTLSERPYPHYLVQSVGPISILLGIIITNKTIEQSLTVIPLALAFFVPFYYKFWYYPTSTYYQRFINFSLGKIDKQAYFNGFSPNINTNYKIADFLHKSAQKNESVFVWGNDSAAIYSLSKRLPPIKYVADYHINDFTSKEEIGKILGEQKPKFVVVTSNSHSFPELYRFLNQKYYIISEIDSSQIWLYLNK</sequence>
<evidence type="ECO:0008006" key="4">
    <source>
        <dbReference type="Google" id="ProtNLM"/>
    </source>
</evidence>
<feature type="transmembrane region" description="Helical" evidence="1">
    <location>
        <begin position="111"/>
        <end position="129"/>
    </location>
</feature>
<keyword evidence="1" id="KW-1133">Transmembrane helix</keyword>
<feature type="transmembrane region" description="Helical" evidence="1">
    <location>
        <begin position="16"/>
        <end position="34"/>
    </location>
</feature>
<evidence type="ECO:0000313" key="2">
    <source>
        <dbReference type="EMBL" id="KKP44173.1"/>
    </source>
</evidence>
<feature type="transmembrane region" description="Helical" evidence="1">
    <location>
        <begin position="135"/>
        <end position="152"/>
    </location>
</feature>
<keyword evidence="1" id="KW-0812">Transmembrane</keyword>
<accession>A0A0F9ZJ04</accession>